<evidence type="ECO:0000313" key="8">
    <source>
        <dbReference type="Proteomes" id="UP001206788"/>
    </source>
</evidence>
<feature type="domain" description="RNA polymerase sigma-70 region 2" evidence="5">
    <location>
        <begin position="20"/>
        <end position="81"/>
    </location>
</feature>
<feature type="domain" description="RNA polymerase sigma factor 70 region 4 type 2" evidence="6">
    <location>
        <begin position="112"/>
        <end position="162"/>
    </location>
</feature>
<dbReference type="Pfam" id="PF08281">
    <property type="entry name" value="Sigma70_r4_2"/>
    <property type="match status" value="1"/>
</dbReference>
<protein>
    <submittedName>
        <fullName evidence="7">RNA polymerase sigma factor</fullName>
    </submittedName>
</protein>
<name>A0ABT2GAT6_9BACT</name>
<dbReference type="SUPFAM" id="SSF88659">
    <property type="entry name" value="Sigma3 and sigma4 domains of RNA polymerase sigma factors"/>
    <property type="match status" value="1"/>
</dbReference>
<keyword evidence="2" id="KW-0805">Transcription regulation</keyword>
<dbReference type="RefSeq" id="WP_259414788.1">
    <property type="nucleotide sequence ID" value="NZ_JANWGH010000002.1"/>
</dbReference>
<keyword evidence="3" id="KW-0731">Sigma factor</keyword>
<dbReference type="PANTHER" id="PTHR43133:SF45">
    <property type="entry name" value="RNA POLYMERASE ECF-TYPE SIGMA FACTOR"/>
    <property type="match status" value="1"/>
</dbReference>
<evidence type="ECO:0000256" key="2">
    <source>
        <dbReference type="ARBA" id="ARBA00023015"/>
    </source>
</evidence>
<dbReference type="InterPro" id="IPR036388">
    <property type="entry name" value="WH-like_DNA-bd_sf"/>
</dbReference>
<dbReference type="InterPro" id="IPR014284">
    <property type="entry name" value="RNA_pol_sigma-70_dom"/>
</dbReference>
<evidence type="ECO:0000259" key="5">
    <source>
        <dbReference type="Pfam" id="PF04542"/>
    </source>
</evidence>
<organism evidence="7 8">
    <name type="scientific">Algoriphagus limi</name>
    <dbReference type="NCBI Taxonomy" id="2975273"/>
    <lineage>
        <taxon>Bacteria</taxon>
        <taxon>Pseudomonadati</taxon>
        <taxon>Bacteroidota</taxon>
        <taxon>Cytophagia</taxon>
        <taxon>Cytophagales</taxon>
        <taxon>Cyclobacteriaceae</taxon>
        <taxon>Algoriphagus</taxon>
    </lineage>
</organism>
<accession>A0ABT2GAT6</accession>
<gene>
    <name evidence="7" type="ORF">NY014_11825</name>
</gene>
<sequence>MADSHMQSAKDIEKEFIARIEKHQAILHKICFVYAKDESDRKDLYQEMILQLWKSYPKFRGDSAFSTWMYRVALNTAITQTKKPNLLLLHVEAPSFGEDMGKTMDASEDVKILYRAISQLNKIEKAIILLWLDEKSYEEIADTIGISVKNVSVKLVRIKAKLADLIQKLQ</sequence>
<dbReference type="InterPro" id="IPR013325">
    <property type="entry name" value="RNA_pol_sigma_r2"/>
</dbReference>
<dbReference type="InterPro" id="IPR039425">
    <property type="entry name" value="RNA_pol_sigma-70-like"/>
</dbReference>
<dbReference type="InterPro" id="IPR013249">
    <property type="entry name" value="RNA_pol_sigma70_r4_t2"/>
</dbReference>
<evidence type="ECO:0000256" key="3">
    <source>
        <dbReference type="ARBA" id="ARBA00023082"/>
    </source>
</evidence>
<dbReference type="NCBIfam" id="TIGR02937">
    <property type="entry name" value="sigma70-ECF"/>
    <property type="match status" value="1"/>
</dbReference>
<dbReference type="Gene3D" id="1.10.1740.10">
    <property type="match status" value="1"/>
</dbReference>
<dbReference type="Pfam" id="PF04542">
    <property type="entry name" value="Sigma70_r2"/>
    <property type="match status" value="1"/>
</dbReference>
<dbReference type="Gene3D" id="1.10.10.10">
    <property type="entry name" value="Winged helix-like DNA-binding domain superfamily/Winged helix DNA-binding domain"/>
    <property type="match status" value="1"/>
</dbReference>
<evidence type="ECO:0000313" key="7">
    <source>
        <dbReference type="EMBL" id="MCS5491125.1"/>
    </source>
</evidence>
<dbReference type="EMBL" id="JANWGH010000002">
    <property type="protein sequence ID" value="MCS5491125.1"/>
    <property type="molecule type" value="Genomic_DNA"/>
</dbReference>
<dbReference type="InterPro" id="IPR007627">
    <property type="entry name" value="RNA_pol_sigma70_r2"/>
</dbReference>
<evidence type="ECO:0000256" key="4">
    <source>
        <dbReference type="ARBA" id="ARBA00023163"/>
    </source>
</evidence>
<dbReference type="CDD" id="cd06171">
    <property type="entry name" value="Sigma70_r4"/>
    <property type="match status" value="1"/>
</dbReference>
<comment type="similarity">
    <text evidence="1">Belongs to the sigma-70 factor family. ECF subfamily.</text>
</comment>
<evidence type="ECO:0000259" key="6">
    <source>
        <dbReference type="Pfam" id="PF08281"/>
    </source>
</evidence>
<comment type="caution">
    <text evidence="7">The sequence shown here is derived from an EMBL/GenBank/DDBJ whole genome shotgun (WGS) entry which is preliminary data.</text>
</comment>
<keyword evidence="8" id="KW-1185">Reference proteome</keyword>
<dbReference type="InterPro" id="IPR013324">
    <property type="entry name" value="RNA_pol_sigma_r3/r4-like"/>
</dbReference>
<dbReference type="PANTHER" id="PTHR43133">
    <property type="entry name" value="RNA POLYMERASE ECF-TYPE SIGMA FACTO"/>
    <property type="match status" value="1"/>
</dbReference>
<proteinExistence type="inferred from homology"/>
<keyword evidence="4" id="KW-0804">Transcription</keyword>
<dbReference type="SUPFAM" id="SSF88946">
    <property type="entry name" value="Sigma2 domain of RNA polymerase sigma factors"/>
    <property type="match status" value="1"/>
</dbReference>
<evidence type="ECO:0000256" key="1">
    <source>
        <dbReference type="ARBA" id="ARBA00010641"/>
    </source>
</evidence>
<dbReference type="Proteomes" id="UP001206788">
    <property type="component" value="Unassembled WGS sequence"/>
</dbReference>
<reference evidence="7 8" key="1">
    <citation type="submission" date="2022-08" db="EMBL/GenBank/DDBJ databases">
        <title>Algoriphagus sp. CAU 1643 isolated from mud.</title>
        <authorList>
            <person name="Kim W."/>
        </authorList>
    </citation>
    <scope>NUCLEOTIDE SEQUENCE [LARGE SCALE GENOMIC DNA]</scope>
    <source>
        <strain evidence="7 8">CAU 1643</strain>
    </source>
</reference>